<feature type="region of interest" description="Disordered" evidence="1">
    <location>
        <begin position="146"/>
        <end position="183"/>
    </location>
</feature>
<dbReference type="AlphaFoldDB" id="A0A8K1G4H4"/>
<protein>
    <recommendedName>
        <fullName evidence="5">Transmembrane protein</fullName>
    </recommendedName>
</protein>
<feature type="transmembrane region" description="Helical" evidence="2">
    <location>
        <begin position="201"/>
        <end position="225"/>
    </location>
</feature>
<name>A0A8K1G4H4_9PASS</name>
<evidence type="ECO:0000313" key="3">
    <source>
        <dbReference type="EMBL" id="TRZ11685.1"/>
    </source>
</evidence>
<keyword evidence="2" id="KW-0472">Membrane</keyword>
<gene>
    <name evidence="3" type="ORF">HGM15179_015423</name>
</gene>
<keyword evidence="2" id="KW-0812">Transmembrane</keyword>
<evidence type="ECO:0000256" key="1">
    <source>
        <dbReference type="SAM" id="MobiDB-lite"/>
    </source>
</evidence>
<dbReference type="EMBL" id="SWJQ01000678">
    <property type="protein sequence ID" value="TRZ11685.1"/>
    <property type="molecule type" value="Genomic_DNA"/>
</dbReference>
<accession>A0A8K1G4H4</accession>
<evidence type="ECO:0000313" key="4">
    <source>
        <dbReference type="Proteomes" id="UP000796761"/>
    </source>
</evidence>
<evidence type="ECO:0000256" key="2">
    <source>
        <dbReference type="SAM" id="Phobius"/>
    </source>
</evidence>
<reference evidence="3" key="1">
    <citation type="submission" date="2019-04" db="EMBL/GenBank/DDBJ databases">
        <title>Genome assembly of Zosterops borbonicus 15179.</title>
        <authorList>
            <person name="Leroy T."/>
            <person name="Anselmetti Y."/>
            <person name="Tilak M.-K."/>
            <person name="Nabholz B."/>
        </authorList>
    </citation>
    <scope>NUCLEOTIDE SEQUENCE</scope>
    <source>
        <strain evidence="3">HGM_15179</strain>
        <tissue evidence="3">Muscle</tissue>
    </source>
</reference>
<sequence>MRGTRRAMAHIVLLALLRTVAVLGSLVILWLLSGLICPAEQLPIAVAGGSGDTAAESDSPQPFMTFELAWELPAQGPNVSEASPAGLKNETGSGNISWPLVDQSELMILLTETLPDLKNETGSGNISWPLMEQSELMTLLKETIPGKEAPQESQQALPDPEENSEPTGVVKRFSSAEDTQTEPVTVEDVANTDTAGQRRTWIGLLRCFLMGVIYALAAVLLLKVAPEWAMDTVKRVAALRAKSELLYSGTGHKEFMV</sequence>
<comment type="caution">
    <text evidence="3">The sequence shown here is derived from an EMBL/GenBank/DDBJ whole genome shotgun (WGS) entry which is preliminary data.</text>
</comment>
<proteinExistence type="predicted"/>
<keyword evidence="2" id="KW-1133">Transmembrane helix</keyword>
<evidence type="ECO:0008006" key="5">
    <source>
        <dbReference type="Google" id="ProtNLM"/>
    </source>
</evidence>
<keyword evidence="4" id="KW-1185">Reference proteome</keyword>
<organism evidence="3 4">
    <name type="scientific">Zosterops borbonicus</name>
    <dbReference type="NCBI Taxonomy" id="364589"/>
    <lineage>
        <taxon>Eukaryota</taxon>
        <taxon>Metazoa</taxon>
        <taxon>Chordata</taxon>
        <taxon>Craniata</taxon>
        <taxon>Vertebrata</taxon>
        <taxon>Euteleostomi</taxon>
        <taxon>Archelosauria</taxon>
        <taxon>Archosauria</taxon>
        <taxon>Dinosauria</taxon>
        <taxon>Saurischia</taxon>
        <taxon>Theropoda</taxon>
        <taxon>Coelurosauria</taxon>
        <taxon>Aves</taxon>
        <taxon>Neognathae</taxon>
        <taxon>Neoaves</taxon>
        <taxon>Telluraves</taxon>
        <taxon>Australaves</taxon>
        <taxon>Passeriformes</taxon>
        <taxon>Sylvioidea</taxon>
        <taxon>Zosteropidae</taxon>
        <taxon>Zosterops</taxon>
    </lineage>
</organism>
<feature type="transmembrane region" description="Helical" evidence="2">
    <location>
        <begin position="12"/>
        <end position="32"/>
    </location>
</feature>
<dbReference type="Proteomes" id="UP000796761">
    <property type="component" value="Unassembled WGS sequence"/>
</dbReference>
<dbReference type="OrthoDB" id="9217503at2759"/>